<protein>
    <submittedName>
        <fullName evidence="1">Erythromycin esterase</fullName>
    </submittedName>
</protein>
<dbReference type="Proteomes" id="UP000184501">
    <property type="component" value="Unassembled WGS sequence"/>
</dbReference>
<dbReference type="PANTHER" id="PTHR31299:SF0">
    <property type="entry name" value="ESTERASE, PUTATIVE (AFU_ORTHOLOGUE AFUA_1G05850)-RELATED"/>
    <property type="match status" value="1"/>
</dbReference>
<dbReference type="SUPFAM" id="SSF159501">
    <property type="entry name" value="EreA/ChaN-like"/>
    <property type="match status" value="1"/>
</dbReference>
<dbReference type="Gene3D" id="3.30.1870.10">
    <property type="entry name" value="EreA-like, domain 2"/>
    <property type="match status" value="1"/>
</dbReference>
<name>A0A1M4ZDZ6_STRHI</name>
<dbReference type="InterPro" id="IPR052036">
    <property type="entry name" value="Hydrolase/PRTase-associated"/>
</dbReference>
<accession>A0A1M4ZDZ6</accession>
<dbReference type="AlphaFoldDB" id="A0A1M4ZDZ6"/>
<dbReference type="PIRSF" id="PIRSF000880">
    <property type="entry name" value="Eryth_est"/>
    <property type="match status" value="1"/>
</dbReference>
<dbReference type="Gene3D" id="1.20.1440.30">
    <property type="entry name" value="Biosynthetic Protein domain"/>
    <property type="match status" value="1"/>
</dbReference>
<reference evidence="1 2" key="1">
    <citation type="submission" date="2016-11" db="EMBL/GenBank/DDBJ databases">
        <authorList>
            <person name="Jaros S."/>
            <person name="Januszkiewicz K."/>
            <person name="Wedrychowicz H."/>
        </authorList>
    </citation>
    <scope>NUCLEOTIDE SEQUENCE [LARGE SCALE GENOMIC DNA]</scope>
    <source>
        <strain evidence="1 2">DSM 44523</strain>
    </source>
</reference>
<dbReference type="RefSeq" id="WP_200797420.1">
    <property type="nucleotide sequence ID" value="NZ_FQVN01000002.1"/>
</dbReference>
<dbReference type="EMBL" id="FQVN01000002">
    <property type="protein sequence ID" value="SHF16264.1"/>
    <property type="molecule type" value="Genomic_DNA"/>
</dbReference>
<proteinExistence type="predicted"/>
<dbReference type="InterPro" id="IPR007815">
    <property type="entry name" value="Emycin_Estase"/>
</dbReference>
<dbReference type="Gene3D" id="3.40.1660.10">
    <property type="entry name" value="EreA-like (biosynthetic domain)"/>
    <property type="match status" value="1"/>
</dbReference>
<organism evidence="1 2">
    <name type="scientific">Streptoalloteichus hindustanus</name>
    <dbReference type="NCBI Taxonomy" id="2017"/>
    <lineage>
        <taxon>Bacteria</taxon>
        <taxon>Bacillati</taxon>
        <taxon>Actinomycetota</taxon>
        <taxon>Actinomycetes</taxon>
        <taxon>Pseudonocardiales</taxon>
        <taxon>Pseudonocardiaceae</taxon>
        <taxon>Streptoalloteichus</taxon>
    </lineage>
</organism>
<dbReference type="InterPro" id="IPR016273">
    <property type="entry name" value="Emycin_Estase_proteobac"/>
</dbReference>
<evidence type="ECO:0000313" key="2">
    <source>
        <dbReference type="Proteomes" id="UP000184501"/>
    </source>
</evidence>
<evidence type="ECO:0000313" key="1">
    <source>
        <dbReference type="EMBL" id="SHF16264.1"/>
    </source>
</evidence>
<dbReference type="GO" id="GO:0046677">
    <property type="term" value="P:response to antibiotic"/>
    <property type="evidence" value="ECO:0007669"/>
    <property type="project" value="InterPro"/>
</dbReference>
<gene>
    <name evidence="1" type="ORF">SAMN05444320_102704</name>
</gene>
<dbReference type="Pfam" id="PF05139">
    <property type="entry name" value="Erythro_esteras"/>
    <property type="match status" value="1"/>
</dbReference>
<dbReference type="STRING" id="2017.SAMN05444320_102704"/>
<dbReference type="PANTHER" id="PTHR31299">
    <property type="entry name" value="ESTERASE, PUTATIVE (AFU_ORTHOLOGUE AFUA_1G05850)-RELATED"/>
    <property type="match status" value="1"/>
</dbReference>
<sequence length="435" mass="47234">MNNRIRENDRLTDWFAGNASVLSGLDPASPLDDLEPLREIVGSARVVAIGENSHYIREFSLVRHRILRFLVERCGFTVLAHESGFSEGFTMASWIEGAGSDEDLDHLVDSTIAVGLARPAEARAMLRWMRERNRRADTPVRFAGIDLPMAAGSLLPNLLPLREYLTDVDPDSVPLLNTALGIAERTAGTSLAQAAPAWSELDPAEQDALTSALARLLFRFQSLAPQHVAHSDQRRYDTALWQLRGACQADYHLRAMFGLISGTPLSGDMSVRDIYMAESVRWHLDHSEPGTRIVLLAHNAHIQKTPAYYGGPVLTALPTGQHLQQMLGDDYVSIGVTSGGGDTAALYPGGAEPFGISLQNVALEAPEPGSIEGLFASADLGLSLVNLREAPRSGQAETEPDRIRMDSEYVHTPVLDAFDAVVHVPASTVADDLGF</sequence>
<keyword evidence="2" id="KW-1185">Reference proteome</keyword>
<dbReference type="CDD" id="cd14728">
    <property type="entry name" value="Ere-like"/>
    <property type="match status" value="1"/>
</dbReference>